<feature type="transmembrane region" description="Helical" evidence="7">
    <location>
        <begin position="1375"/>
        <end position="1395"/>
    </location>
</feature>
<reference evidence="9" key="2">
    <citation type="submission" date="2020-08" db="EMBL/GenBank/DDBJ databases">
        <title>Draft Genome Sequence of Cumin Blight Pathogen Alternaria burnsii.</title>
        <authorList>
            <person name="Feng Z."/>
        </authorList>
    </citation>
    <scope>NUCLEOTIDE SEQUENCE</scope>
    <source>
        <strain evidence="9">CBS107.38</strain>
    </source>
</reference>
<dbReference type="InterPro" id="IPR036890">
    <property type="entry name" value="HATPase_C_sf"/>
</dbReference>
<keyword evidence="2" id="KW-0813">Transport</keyword>
<feature type="transmembrane region" description="Helical" evidence="7">
    <location>
        <begin position="1011"/>
        <end position="1029"/>
    </location>
</feature>
<keyword evidence="5 7" id="KW-0472">Membrane</keyword>
<evidence type="ECO:0000313" key="10">
    <source>
        <dbReference type="Proteomes" id="UP000596902"/>
    </source>
</evidence>
<evidence type="ECO:0000256" key="7">
    <source>
        <dbReference type="SAM" id="Phobius"/>
    </source>
</evidence>
<feature type="transmembrane region" description="Helical" evidence="7">
    <location>
        <begin position="1342"/>
        <end position="1363"/>
    </location>
</feature>
<dbReference type="PANTHER" id="PTHR43791:SF47">
    <property type="entry name" value="MAJOR FACILITATOR SUPERFAMILY (MFS) PROFILE DOMAIN-CONTAINING PROTEIN-RELATED"/>
    <property type="match status" value="1"/>
</dbReference>
<feature type="transmembrane region" description="Helical" evidence="7">
    <location>
        <begin position="1078"/>
        <end position="1096"/>
    </location>
</feature>
<gene>
    <name evidence="9" type="ORF">GT037_009413</name>
</gene>
<reference evidence="9" key="1">
    <citation type="submission" date="2020-01" db="EMBL/GenBank/DDBJ databases">
        <authorList>
            <person name="Feng Z.H.Z."/>
        </authorList>
    </citation>
    <scope>NUCLEOTIDE SEQUENCE</scope>
    <source>
        <strain evidence="9">CBS107.38</strain>
    </source>
</reference>
<dbReference type="GeneID" id="62207638"/>
<dbReference type="InterPro" id="IPR011701">
    <property type="entry name" value="MFS"/>
</dbReference>
<feature type="transmembrane region" description="Helical" evidence="7">
    <location>
        <begin position="1049"/>
        <end position="1071"/>
    </location>
</feature>
<dbReference type="EMBL" id="JAAABM010000016">
    <property type="protein sequence ID" value="KAF7672382.1"/>
    <property type="molecule type" value="Genomic_DNA"/>
</dbReference>
<dbReference type="Gene3D" id="3.30.1540.20">
    <property type="entry name" value="MutL, C-terminal domain, dimerisation subdomain"/>
    <property type="match status" value="1"/>
</dbReference>
<dbReference type="SUPFAM" id="SSF55874">
    <property type="entry name" value="ATPase domain of HSP90 chaperone/DNA topoisomerase II/histidine kinase"/>
    <property type="match status" value="1"/>
</dbReference>
<dbReference type="Gene3D" id="3.30.565.10">
    <property type="entry name" value="Histidine kinase-like ATPase, C-terminal domain"/>
    <property type="match status" value="1"/>
</dbReference>
<dbReference type="FunFam" id="1.20.1250.20:FF:000394">
    <property type="entry name" value="MFS general substrate transporter"/>
    <property type="match status" value="1"/>
</dbReference>
<dbReference type="Gene3D" id="1.20.1250.20">
    <property type="entry name" value="MFS general substrate transporter like domains"/>
    <property type="match status" value="2"/>
</dbReference>
<dbReference type="GO" id="GO:0006298">
    <property type="term" value="P:mismatch repair"/>
    <property type="evidence" value="ECO:0007669"/>
    <property type="project" value="InterPro"/>
</dbReference>
<dbReference type="InterPro" id="IPR014790">
    <property type="entry name" value="MutL_C"/>
</dbReference>
<evidence type="ECO:0000256" key="5">
    <source>
        <dbReference type="ARBA" id="ARBA00023136"/>
    </source>
</evidence>
<feature type="region of interest" description="Disordered" evidence="6">
    <location>
        <begin position="603"/>
        <end position="628"/>
    </location>
</feature>
<dbReference type="Pfam" id="PF07690">
    <property type="entry name" value="MFS_1"/>
    <property type="match status" value="1"/>
</dbReference>
<dbReference type="PANTHER" id="PTHR43791">
    <property type="entry name" value="PERMEASE-RELATED"/>
    <property type="match status" value="1"/>
</dbReference>
<feature type="region of interest" description="Disordered" evidence="6">
    <location>
        <begin position="414"/>
        <end position="489"/>
    </location>
</feature>
<keyword evidence="4 7" id="KW-1133">Transmembrane helix</keyword>
<feature type="compositionally biased region" description="Basic and acidic residues" evidence="6">
    <location>
        <begin position="480"/>
        <end position="489"/>
    </location>
</feature>
<feature type="compositionally biased region" description="Polar residues" evidence="6">
    <location>
        <begin position="437"/>
        <end position="473"/>
    </location>
</feature>
<dbReference type="SUPFAM" id="SSF103473">
    <property type="entry name" value="MFS general substrate transporter"/>
    <property type="match status" value="1"/>
</dbReference>
<dbReference type="SUPFAM" id="SSF118116">
    <property type="entry name" value="DNA mismatch repair protein MutL"/>
    <property type="match status" value="1"/>
</dbReference>
<proteinExistence type="predicted"/>
<dbReference type="GO" id="GO:0022857">
    <property type="term" value="F:transmembrane transporter activity"/>
    <property type="evidence" value="ECO:0007669"/>
    <property type="project" value="InterPro"/>
</dbReference>
<feature type="compositionally biased region" description="Polar residues" evidence="6">
    <location>
        <begin position="611"/>
        <end position="628"/>
    </location>
</feature>
<dbReference type="InterPro" id="IPR042120">
    <property type="entry name" value="MutL_C_dimsub"/>
</dbReference>
<feature type="transmembrane region" description="Helical" evidence="7">
    <location>
        <begin position="1287"/>
        <end position="1308"/>
    </location>
</feature>
<protein>
    <submittedName>
        <fullName evidence="9">Dna mismatch repair protein</fullName>
    </submittedName>
</protein>
<comment type="caution">
    <text evidence="9">The sequence shown here is derived from an EMBL/GenBank/DDBJ whole genome shotgun (WGS) entry which is preliminary data.</text>
</comment>
<keyword evidence="3 7" id="KW-0812">Transmembrane</keyword>
<feature type="transmembrane region" description="Helical" evidence="7">
    <location>
        <begin position="1407"/>
        <end position="1427"/>
    </location>
</feature>
<feature type="compositionally biased region" description="Basic residues" evidence="6">
    <location>
        <begin position="414"/>
        <end position="423"/>
    </location>
</feature>
<keyword evidence="10" id="KW-1185">Reference proteome</keyword>
<comment type="subcellular location">
    <subcellularLocation>
        <location evidence="1">Membrane</location>
        <topology evidence="1">Multi-pass membrane protein</topology>
    </subcellularLocation>
</comment>
<sequence>MTRNTPIGANILPLPEHVVAQIKSSTAIVSLTGVVLELLKNSLDAKATKVEAAIDFARGGCSVQDDGLGISPLEFREEGGLGKLYCTSKYHATEPLLGRNGTFLASLAAMSLLTISSHHYQHRSHNAITFHQSKAVERQLPASAQHEISGRHGTRVTVRNLFGNLPVRVKQRSIIAEQRAEHDRLWHGLKKDVTSLLLGWQGPVSIRIRDSENRVVVNLSISGSGAPAQTKERETLKTPSAQLSSLLNVLTQANYIAIDQWPSWVPASAATSAISIKGAISLDPAPSKHVQFISLGVRPLCANDGHNELFDAVNRLFALSSFGTVEDDTNIDELEKRRRQSDKRFKHDGYTNRQLKARKDVDRYPMFYLRISLKDARRRSVPEEQFLGDEASLQSVMEVLDAMITQWLSVHHFRPQQPRKKRGRLDTASSAAEGLAVSNSSSMEGRTTSMASSGQSIRSRSATPKPVSTSSQSLKRKRPDKTASRELCERSRPGVFAEWSRIKSGKPEFFSSFSTVPNSKTKFDSGKEVSTSTSAGTNTEAFAKFDIPSLSQGALSGQRLLDEASTSRDSLGIENKENDDTILWTDPTTKKVHLLNARTGCAVPSFRPRPTTDSNSSTFHNTQASTNKSVRLPTRALTAVPGKTPWLDDVLDTWENPVFKPSEKRIPQAVLHEDELDRGHRRSRHGCSRIDIGKTFNQASAGGSSKLSREGLQNAQVIAQVDKKFILVKMQDSTRVQDARSGLLVLIDQHAADERVQVESLLIQLCDPLQDEKGYQTKLGHRAQVASVVLEKPTQFAISPQERIHFTTHAARFAAWGILYEILETTTSSAVPDTVDREKHVLSVTGLPAGISERCKADPKVLISFLRSTVWKYGLVVVYHIVGKQLWSVSIALLFTTILYLTCTLILIYCAEGPSKDPNEISIRQASFHLPTLTWQSRVNVRHAMSFKEKDLEAERNEHVSFDEKGNRDEYGRINIEGVGKPNDTSGQASSPFEKDDKETRRIIRKIDLRLLPTLAVIYAFALIDRVNLPNARIAGMDEDLGLSIGSRYSILTMIFFIPYIIFQFPANIIIRKLGPAVWLPSLVICWGAVTIGIGFTTDWTQALGCRIILGVLEAGYYPGCVFLLSCWYVRFEVQKRFSGFYLLALLASGFSNILAWGLSEMKGLGGLNGWQWIFAIEGAITVLLGFMGFVTIIDFPDKASQPSPITKRPFLTTAEANIILARIQRDRGDAVADKLTWSTISTHLRDWKIWEFAWLYFLNNVVAYSWGYFLPIILRNDMKYSVAMSQILSFPPYVLAAAWMFATAWVADRYRMRGAIIIFNCAWAVLGVCMMAFLSNARARYAGVFLGVSGANANVPSLLSYMHNNIVGQMKRSVASALLIGGGACGGVAASNIFRQQDAPKYTPAMAVVIATQVLTIVHVLKNFWVYSRANRQADRGERILEGQEGFRQTL</sequence>
<dbReference type="GO" id="GO:0016020">
    <property type="term" value="C:membrane"/>
    <property type="evidence" value="ECO:0007669"/>
    <property type="project" value="UniProtKB-SubCell"/>
</dbReference>
<evidence type="ECO:0000256" key="2">
    <source>
        <dbReference type="ARBA" id="ARBA00022448"/>
    </source>
</evidence>
<evidence type="ECO:0000259" key="8">
    <source>
        <dbReference type="SMART" id="SM00853"/>
    </source>
</evidence>
<dbReference type="InterPro" id="IPR037198">
    <property type="entry name" value="MutL_C_sf"/>
</dbReference>
<evidence type="ECO:0000313" key="9">
    <source>
        <dbReference type="EMBL" id="KAF7672382.1"/>
    </source>
</evidence>
<feature type="transmembrane region" description="Helical" evidence="7">
    <location>
        <begin position="1108"/>
        <end position="1129"/>
    </location>
</feature>
<dbReference type="GO" id="GO:0005524">
    <property type="term" value="F:ATP binding"/>
    <property type="evidence" value="ECO:0007669"/>
    <property type="project" value="InterPro"/>
</dbReference>
<dbReference type="Proteomes" id="UP000596902">
    <property type="component" value="Unassembled WGS sequence"/>
</dbReference>
<feature type="transmembrane region" description="Helical" evidence="7">
    <location>
        <begin position="886"/>
        <end position="911"/>
    </location>
</feature>
<dbReference type="FunFam" id="1.20.1250.20:FF:000018">
    <property type="entry name" value="MFS transporter permease"/>
    <property type="match status" value="1"/>
</dbReference>
<feature type="transmembrane region" description="Helical" evidence="7">
    <location>
        <begin position="1254"/>
        <end position="1275"/>
    </location>
</feature>
<dbReference type="InterPro" id="IPR036259">
    <property type="entry name" value="MFS_trans_sf"/>
</dbReference>
<feature type="transmembrane region" description="Helical" evidence="7">
    <location>
        <begin position="1315"/>
        <end position="1336"/>
    </location>
</feature>
<feature type="transmembrane region" description="Helical" evidence="7">
    <location>
        <begin position="1141"/>
        <end position="1159"/>
    </location>
</feature>
<evidence type="ECO:0000256" key="4">
    <source>
        <dbReference type="ARBA" id="ARBA00022989"/>
    </source>
</evidence>
<accession>A0A8H7AZ99</accession>
<evidence type="ECO:0000256" key="6">
    <source>
        <dbReference type="SAM" id="MobiDB-lite"/>
    </source>
</evidence>
<dbReference type="RefSeq" id="XP_038782735.1">
    <property type="nucleotide sequence ID" value="XM_038934460.1"/>
</dbReference>
<feature type="domain" description="MutL C-terminal dimerisation" evidence="8">
    <location>
        <begin position="717"/>
        <end position="882"/>
    </location>
</feature>
<feature type="transmembrane region" description="Helical" evidence="7">
    <location>
        <begin position="1171"/>
        <end position="1194"/>
    </location>
</feature>
<dbReference type="Pfam" id="PF13589">
    <property type="entry name" value="HATPase_c_3"/>
    <property type="match status" value="1"/>
</dbReference>
<evidence type="ECO:0000256" key="1">
    <source>
        <dbReference type="ARBA" id="ARBA00004141"/>
    </source>
</evidence>
<dbReference type="SMART" id="SM00853">
    <property type="entry name" value="MutL_C"/>
    <property type="match status" value="1"/>
</dbReference>
<name>A0A8H7AZ99_9PLEO</name>
<organism evidence="9 10">
    <name type="scientific">Alternaria burnsii</name>
    <dbReference type="NCBI Taxonomy" id="1187904"/>
    <lineage>
        <taxon>Eukaryota</taxon>
        <taxon>Fungi</taxon>
        <taxon>Dikarya</taxon>
        <taxon>Ascomycota</taxon>
        <taxon>Pezizomycotina</taxon>
        <taxon>Dothideomycetes</taxon>
        <taxon>Pleosporomycetidae</taxon>
        <taxon>Pleosporales</taxon>
        <taxon>Pleosporineae</taxon>
        <taxon>Pleosporaceae</taxon>
        <taxon>Alternaria</taxon>
        <taxon>Alternaria sect. Alternaria</taxon>
    </lineage>
</organism>
<evidence type="ECO:0000256" key="3">
    <source>
        <dbReference type="ARBA" id="ARBA00022692"/>
    </source>
</evidence>